<feature type="domain" description="Rieske" evidence="10">
    <location>
        <begin position="5"/>
        <end position="114"/>
    </location>
</feature>
<sequence length="413" mass="46127">MRPLWQFVAPRMLLDKHNAFVRRSVCGVDVVVQNVDGELRAFHNLCLHRQNPLQQQPQGVRPLVCGYHGWRYGAEGGIENIPFHDDAYRLPPQQRACLRLKRFAVACIGNLVFVNVSADPLPLEAQFSLPALDMLWRASEQFDSEVLVATFEANFNWKLAYENLRDALHPRFVHARTLARQVKFQVQMDDARIADAHRYHAQGSAAQAEHLARQRSFSNDGLNEPLQSLPHYAWHDKVERFGNDDWYMNWLLYPTLHIALGSGGYSFIIEHHQPLSAQRTDLTVYYVTARKKHRYATSDTVLLAHLQGAEMVGAGAIVGAHCDIAYNAWIRTAAVLEHGAKIGASAWIDAGVFIGAQAVIGSHATLGRRVDIAAGVRVGKRCTVDVPGCYRSDIAVGTHHLATLRTPVVIIDG</sequence>
<reference evidence="11 12" key="1">
    <citation type="submission" date="2024-12" db="EMBL/GenBank/DDBJ databases">
        <authorList>
            <person name="Alaofin S."/>
            <person name="Velasco D."/>
            <person name="Li D."/>
            <person name="Baldwin T."/>
            <person name="Liu Z."/>
            <person name="Schachterle J.K."/>
        </authorList>
    </citation>
    <scope>NUCLEOTIDE SEQUENCE [LARGE SCALE GENOMIC DNA]</scope>
    <source>
        <strain evidence="11 12">B1</strain>
    </source>
</reference>
<dbReference type="SUPFAM" id="SSF50022">
    <property type="entry name" value="ISP domain"/>
    <property type="match status" value="1"/>
</dbReference>
<dbReference type="PANTHER" id="PTHR43756">
    <property type="entry name" value="CHOLINE MONOOXYGENASE, CHLOROPLASTIC"/>
    <property type="match status" value="1"/>
</dbReference>
<keyword evidence="12" id="KW-1185">Reference proteome</keyword>
<keyword evidence="4" id="KW-0479">Metal-binding</keyword>
<dbReference type="Proteomes" id="UP001635788">
    <property type="component" value="Unassembled WGS sequence"/>
</dbReference>
<dbReference type="Pfam" id="PF00355">
    <property type="entry name" value="Rieske"/>
    <property type="match status" value="1"/>
</dbReference>
<proteinExistence type="predicted"/>
<dbReference type="PANTHER" id="PTHR43756:SF5">
    <property type="entry name" value="CHOLINE MONOOXYGENASE, CHLOROPLASTIC"/>
    <property type="match status" value="1"/>
</dbReference>
<comment type="caution">
    <text evidence="11">The sequence shown here is derived from an EMBL/GenBank/DDBJ whole genome shotgun (WGS) entry which is preliminary data.</text>
</comment>
<keyword evidence="3" id="KW-0001">2Fe-2S</keyword>
<dbReference type="Gene3D" id="3.90.380.10">
    <property type="entry name" value="Naphthalene 1,2-dioxygenase Alpha Subunit, Chain A, domain 1"/>
    <property type="match status" value="1"/>
</dbReference>
<evidence type="ECO:0000256" key="5">
    <source>
        <dbReference type="ARBA" id="ARBA00022737"/>
    </source>
</evidence>
<evidence type="ECO:0000256" key="8">
    <source>
        <dbReference type="ARBA" id="ARBA00023014"/>
    </source>
</evidence>
<dbReference type="PROSITE" id="PS00101">
    <property type="entry name" value="HEXAPEP_TRANSFERASES"/>
    <property type="match status" value="2"/>
</dbReference>
<dbReference type="Pfam" id="PF00848">
    <property type="entry name" value="Ring_hydroxyl_A"/>
    <property type="match status" value="1"/>
</dbReference>
<evidence type="ECO:0000256" key="1">
    <source>
        <dbReference type="ARBA" id="ARBA00001962"/>
    </source>
</evidence>
<dbReference type="InterPro" id="IPR036922">
    <property type="entry name" value="Rieske_2Fe-2S_sf"/>
</dbReference>
<keyword evidence="7" id="KW-0408">Iron</keyword>
<dbReference type="SUPFAM" id="SSF55961">
    <property type="entry name" value="Bet v1-like"/>
    <property type="match status" value="1"/>
</dbReference>
<dbReference type="InterPro" id="IPR001663">
    <property type="entry name" value="Rng_hydr_dOase-A"/>
</dbReference>
<organism evidence="11 12">
    <name type="scientific">Xanthomonas translucens pv. translucens</name>
    <dbReference type="NCBI Taxonomy" id="134875"/>
    <lineage>
        <taxon>Bacteria</taxon>
        <taxon>Pseudomonadati</taxon>
        <taxon>Pseudomonadota</taxon>
        <taxon>Gammaproteobacteria</taxon>
        <taxon>Lysobacterales</taxon>
        <taxon>Lysobacteraceae</taxon>
        <taxon>Xanthomonas</taxon>
        <taxon>Xanthomonas translucens group</taxon>
    </lineage>
</organism>
<evidence type="ECO:0000256" key="3">
    <source>
        <dbReference type="ARBA" id="ARBA00022714"/>
    </source>
</evidence>
<dbReference type="SUPFAM" id="SSF51161">
    <property type="entry name" value="Trimeric LpxA-like enzymes"/>
    <property type="match status" value="1"/>
</dbReference>
<dbReference type="InterPro" id="IPR001451">
    <property type="entry name" value="Hexapep"/>
</dbReference>
<protein>
    <submittedName>
        <fullName evidence="11">Rieske 2Fe-2S domain-containing protein</fullName>
    </submittedName>
</protein>
<dbReference type="Gene3D" id="2.160.10.10">
    <property type="entry name" value="Hexapeptide repeat proteins"/>
    <property type="match status" value="1"/>
</dbReference>
<keyword evidence="9" id="KW-0012">Acyltransferase</keyword>
<gene>
    <name evidence="11" type="ORF">ACK3FC_17205</name>
</gene>
<keyword evidence="8" id="KW-0411">Iron-sulfur</keyword>
<name>A0ABW9L2G6_XANCT</name>
<dbReference type="RefSeq" id="WP_081049064.1">
    <property type="nucleotide sequence ID" value="NZ_CP064001.1"/>
</dbReference>
<dbReference type="InterPro" id="IPR015879">
    <property type="entry name" value="Ring_hydroxy_dOase_asu_C_dom"/>
</dbReference>
<dbReference type="InterPro" id="IPR011004">
    <property type="entry name" value="Trimer_LpxA-like_sf"/>
</dbReference>
<evidence type="ECO:0000256" key="7">
    <source>
        <dbReference type="ARBA" id="ARBA00023004"/>
    </source>
</evidence>
<evidence type="ECO:0000256" key="9">
    <source>
        <dbReference type="ARBA" id="ARBA00023315"/>
    </source>
</evidence>
<dbReference type="CDD" id="cd00680">
    <property type="entry name" value="RHO_alpha_C"/>
    <property type="match status" value="1"/>
</dbReference>
<keyword evidence="2" id="KW-0808">Transferase</keyword>
<dbReference type="Gene3D" id="2.102.10.10">
    <property type="entry name" value="Rieske [2Fe-2S] iron-sulphur domain"/>
    <property type="match status" value="1"/>
</dbReference>
<evidence type="ECO:0000256" key="4">
    <source>
        <dbReference type="ARBA" id="ARBA00022723"/>
    </source>
</evidence>
<keyword evidence="5" id="KW-0677">Repeat</keyword>
<dbReference type="PROSITE" id="PS51296">
    <property type="entry name" value="RIESKE"/>
    <property type="match status" value="1"/>
</dbReference>
<dbReference type="Pfam" id="PF00132">
    <property type="entry name" value="Hexapep"/>
    <property type="match status" value="1"/>
</dbReference>
<dbReference type="InterPro" id="IPR018357">
    <property type="entry name" value="Hexapep_transf_CS"/>
</dbReference>
<comment type="cofactor">
    <cofactor evidence="1">
        <name>Fe cation</name>
        <dbReference type="ChEBI" id="CHEBI:24875"/>
    </cofactor>
</comment>
<evidence type="ECO:0000256" key="6">
    <source>
        <dbReference type="ARBA" id="ARBA00023002"/>
    </source>
</evidence>
<dbReference type="InterPro" id="IPR017941">
    <property type="entry name" value="Rieske_2Fe-2S"/>
</dbReference>
<evidence type="ECO:0000313" key="11">
    <source>
        <dbReference type="EMBL" id="MFN6508890.1"/>
    </source>
</evidence>
<evidence type="ECO:0000313" key="12">
    <source>
        <dbReference type="Proteomes" id="UP001635788"/>
    </source>
</evidence>
<keyword evidence="6" id="KW-0560">Oxidoreductase</keyword>
<evidence type="ECO:0000259" key="10">
    <source>
        <dbReference type="PROSITE" id="PS51296"/>
    </source>
</evidence>
<evidence type="ECO:0000256" key="2">
    <source>
        <dbReference type="ARBA" id="ARBA00022679"/>
    </source>
</evidence>
<dbReference type="CDD" id="cd03469">
    <property type="entry name" value="Rieske_RO_Alpha_N"/>
    <property type="match status" value="1"/>
</dbReference>
<accession>A0ABW9L2G6</accession>
<dbReference type="EMBL" id="JBKAMQ010000002">
    <property type="protein sequence ID" value="MFN6508890.1"/>
    <property type="molecule type" value="Genomic_DNA"/>
</dbReference>